<dbReference type="RefSeq" id="WP_173268545.1">
    <property type="nucleotide sequence ID" value="NZ_JABMKV010000001.1"/>
</dbReference>
<accession>A0ABX2DAY0</accession>
<keyword evidence="2" id="KW-1185">Reference proteome</keyword>
<protein>
    <submittedName>
        <fullName evidence="1">Uncharacterized protein</fullName>
    </submittedName>
</protein>
<dbReference type="EMBL" id="JABMKV010000001">
    <property type="protein sequence ID" value="NQX30349.1"/>
    <property type="molecule type" value="Genomic_DNA"/>
</dbReference>
<dbReference type="Proteomes" id="UP000762110">
    <property type="component" value="Unassembled WGS sequence"/>
</dbReference>
<proteinExistence type="predicted"/>
<name>A0ABX2DAY0_9SPHI</name>
<evidence type="ECO:0000313" key="2">
    <source>
        <dbReference type="Proteomes" id="UP000762110"/>
    </source>
</evidence>
<organism evidence="1 2">
    <name type="scientific">Pedobacter boryungensis</name>
    <dbReference type="NCBI Taxonomy" id="869962"/>
    <lineage>
        <taxon>Bacteria</taxon>
        <taxon>Pseudomonadati</taxon>
        <taxon>Bacteroidota</taxon>
        <taxon>Sphingobacteriia</taxon>
        <taxon>Sphingobacteriales</taxon>
        <taxon>Sphingobacteriaceae</taxon>
        <taxon>Pedobacter</taxon>
    </lineage>
</organism>
<reference evidence="1 2" key="1">
    <citation type="submission" date="2020-05" db="EMBL/GenBank/DDBJ databases">
        <title>Description of Pedobacter foliorum sp. nov.</title>
        <authorList>
            <person name="Qi S."/>
            <person name="Carlier A."/>
            <person name="Cnockaert M."/>
            <person name="Vandamme P."/>
        </authorList>
    </citation>
    <scope>NUCLEOTIDE SEQUENCE [LARGE SCALE GENOMIC DNA]</scope>
    <source>
        <strain evidence="1 2">LMG 31300</strain>
    </source>
</reference>
<evidence type="ECO:0000313" key="1">
    <source>
        <dbReference type="EMBL" id="NQX30349.1"/>
    </source>
</evidence>
<comment type="caution">
    <text evidence="1">The sequence shown here is derived from an EMBL/GenBank/DDBJ whole genome shotgun (WGS) entry which is preliminary data.</text>
</comment>
<sequence>MKPINVPTIPLNAAVARVTRFREQLSKQASESTVIPRAILIPINDLMAIIEKYSSVDDEGNVINSLQGVRAYFAVKLTDEKLEDDITALIVAVDKNGKDIIPTTNAGLGNPGDDSEIYDFTKPCPDVCDPESPLFVP</sequence>
<gene>
    <name evidence="1" type="ORF">HQN85_01315</name>
</gene>